<dbReference type="Proteomes" id="UP001236507">
    <property type="component" value="Unassembled WGS sequence"/>
</dbReference>
<dbReference type="EMBL" id="JASHIF010000002">
    <property type="protein sequence ID" value="MDI9858061.1"/>
    <property type="molecule type" value="Genomic_DNA"/>
</dbReference>
<gene>
    <name evidence="1" type="ORF">QM524_02455</name>
</gene>
<organism evidence="1 2">
    <name type="scientific">Flectobacillus roseus</name>
    <dbReference type="NCBI Taxonomy" id="502259"/>
    <lineage>
        <taxon>Bacteria</taxon>
        <taxon>Pseudomonadati</taxon>
        <taxon>Bacteroidota</taxon>
        <taxon>Cytophagia</taxon>
        <taxon>Cytophagales</taxon>
        <taxon>Flectobacillaceae</taxon>
        <taxon>Flectobacillus</taxon>
    </lineage>
</organism>
<accession>A0ABT6Y3G6</accession>
<protein>
    <submittedName>
        <fullName evidence="1">Uncharacterized protein</fullName>
    </submittedName>
</protein>
<keyword evidence="2" id="KW-1185">Reference proteome</keyword>
<proteinExistence type="predicted"/>
<reference evidence="1 2" key="1">
    <citation type="submission" date="2023-05" db="EMBL/GenBank/DDBJ databases">
        <title>Novel species of genus Flectobacillus isolated from stream in China.</title>
        <authorList>
            <person name="Lu H."/>
        </authorList>
    </citation>
    <scope>NUCLEOTIDE SEQUENCE [LARGE SCALE GENOMIC DNA]</scope>
    <source>
        <strain evidence="1 2">KCTC 42575</strain>
    </source>
</reference>
<evidence type="ECO:0000313" key="2">
    <source>
        <dbReference type="Proteomes" id="UP001236507"/>
    </source>
</evidence>
<name>A0ABT6Y3G6_9BACT</name>
<comment type="caution">
    <text evidence="1">The sequence shown here is derived from an EMBL/GenBank/DDBJ whole genome shotgun (WGS) entry which is preliminary data.</text>
</comment>
<sequence>MFVLHSPEWEFTLSNGQKCFLTNPQGDLTLEAAQSNITVSSSTISNVDDRIFKAPNSFGWSGILGQEINGIRFYKRVLKSKRFLGFEIGKTYQDNIQIIQFFGSGKTFSITTMDGDIGHHTFYPTGYLGDRLGFFFDKTIPDSHTADGLTITMENIKEVRRRE</sequence>
<evidence type="ECO:0000313" key="1">
    <source>
        <dbReference type="EMBL" id="MDI9858061.1"/>
    </source>
</evidence>
<dbReference type="RefSeq" id="WP_283343326.1">
    <property type="nucleotide sequence ID" value="NZ_JASHIF010000002.1"/>
</dbReference>